<comment type="caution">
    <text evidence="3">The sequence shown here is derived from an EMBL/GenBank/DDBJ whole genome shotgun (WGS) entry which is preliminary data.</text>
</comment>
<dbReference type="Pfam" id="PF00515">
    <property type="entry name" value="TPR_1"/>
    <property type="match status" value="1"/>
</dbReference>
<dbReference type="Gene3D" id="1.25.40.10">
    <property type="entry name" value="Tetratricopeptide repeat domain"/>
    <property type="match status" value="1"/>
</dbReference>
<keyword evidence="2" id="KW-0472">Membrane</keyword>
<accession>A0A1V5SGQ1</accession>
<keyword evidence="2" id="KW-1133">Transmembrane helix</keyword>
<dbReference type="EMBL" id="MWBO01000001">
    <property type="protein sequence ID" value="OQA53474.1"/>
    <property type="molecule type" value="Genomic_DNA"/>
</dbReference>
<gene>
    <name evidence="3" type="ORF">BWY43_00005</name>
</gene>
<dbReference type="PROSITE" id="PS50293">
    <property type="entry name" value="TPR_REGION"/>
    <property type="match status" value="1"/>
</dbReference>
<feature type="repeat" description="TPR" evidence="1">
    <location>
        <begin position="143"/>
        <end position="176"/>
    </location>
</feature>
<dbReference type="InterPro" id="IPR011990">
    <property type="entry name" value="TPR-like_helical_dom_sf"/>
</dbReference>
<keyword evidence="2" id="KW-0812">Transmembrane</keyword>
<dbReference type="SUPFAM" id="SSF48452">
    <property type="entry name" value="TPR-like"/>
    <property type="match status" value="1"/>
</dbReference>
<evidence type="ECO:0000256" key="2">
    <source>
        <dbReference type="SAM" id="Phobius"/>
    </source>
</evidence>
<evidence type="ECO:0000256" key="1">
    <source>
        <dbReference type="PROSITE-ProRule" id="PRU00339"/>
    </source>
</evidence>
<dbReference type="Proteomes" id="UP000485367">
    <property type="component" value="Unassembled WGS sequence"/>
</dbReference>
<organism evidence="3">
    <name type="scientific">candidate division WS2 bacterium ADurb.Bin280</name>
    <dbReference type="NCBI Taxonomy" id="1852829"/>
    <lineage>
        <taxon>Bacteria</taxon>
        <taxon>candidate division WS2</taxon>
    </lineage>
</organism>
<feature type="transmembrane region" description="Helical" evidence="2">
    <location>
        <begin position="52"/>
        <end position="69"/>
    </location>
</feature>
<name>A0A1V5SGQ1_9BACT</name>
<reference evidence="3" key="1">
    <citation type="submission" date="2017-02" db="EMBL/GenBank/DDBJ databases">
        <title>Delving into the versatile metabolic prowess of the omnipresent phylum Bacteroidetes.</title>
        <authorList>
            <person name="Nobu M.K."/>
            <person name="Mei R."/>
            <person name="Narihiro T."/>
            <person name="Kuroda K."/>
            <person name="Liu W.-T."/>
        </authorList>
    </citation>
    <scope>NUCLEOTIDE SEQUENCE</scope>
    <source>
        <strain evidence="3">ADurb.Bin280</strain>
    </source>
</reference>
<dbReference type="SMART" id="SM00028">
    <property type="entry name" value="TPR"/>
    <property type="match status" value="2"/>
</dbReference>
<dbReference type="AlphaFoldDB" id="A0A1V5SGQ1"/>
<proteinExistence type="predicted"/>
<evidence type="ECO:0000313" key="3">
    <source>
        <dbReference type="EMBL" id="OQA53474.1"/>
    </source>
</evidence>
<protein>
    <submittedName>
        <fullName evidence="3">Tetratricopeptide repeat protein</fullName>
    </submittedName>
</protein>
<dbReference type="InterPro" id="IPR019734">
    <property type="entry name" value="TPR_rpt"/>
</dbReference>
<dbReference type="PROSITE" id="PS50005">
    <property type="entry name" value="TPR"/>
    <property type="match status" value="1"/>
</dbReference>
<keyword evidence="1" id="KW-0802">TPR repeat</keyword>
<sequence>MKERISSYKLSAQLKAEIGVSRWKNRSLDIPFSLPSFSKLGTTKEKIPYKKISVALGVFALIISAYIGVMKTYEFAKLKSAKAQEQKLQAYNDYVDNLRSEIEKEATDAYSFQALSQKYIKEGNGEKALAAAQMAVQKDPIWRDGFLNLGHVYMTLNQFEKAKDALQSALERDPTCGQAHYFMYLVLDELNEKTLAKEEYAKANIFGFETQYGG</sequence>